<dbReference type="EMBL" id="JAOAMU010000007">
    <property type="protein sequence ID" value="MCT2564059.1"/>
    <property type="molecule type" value="Genomic_DNA"/>
</dbReference>
<evidence type="ECO:0000313" key="2">
    <source>
        <dbReference type="Proteomes" id="UP001525566"/>
    </source>
</evidence>
<organism evidence="1 2">
    <name type="scientific">Chryseobacterium herbae</name>
    <dbReference type="NCBI Taxonomy" id="2976476"/>
    <lineage>
        <taxon>Bacteria</taxon>
        <taxon>Pseudomonadati</taxon>
        <taxon>Bacteroidota</taxon>
        <taxon>Flavobacteriia</taxon>
        <taxon>Flavobacteriales</taxon>
        <taxon>Weeksellaceae</taxon>
        <taxon>Chryseobacterium group</taxon>
        <taxon>Chryseobacterium</taxon>
    </lineage>
</organism>
<accession>A0ABT2IYZ3</accession>
<dbReference type="Proteomes" id="UP001525566">
    <property type="component" value="Unassembled WGS sequence"/>
</dbReference>
<proteinExistence type="predicted"/>
<name>A0ABT2IYZ3_9FLAO</name>
<gene>
    <name evidence="1" type="ORF">N0B48_19375</name>
</gene>
<dbReference type="RefSeq" id="WP_259840662.1">
    <property type="nucleotide sequence ID" value="NZ_JAOAMU010000007.1"/>
</dbReference>
<protein>
    <submittedName>
        <fullName evidence="1">Uncharacterized protein</fullName>
    </submittedName>
</protein>
<comment type="caution">
    <text evidence="1">The sequence shown here is derived from an EMBL/GenBank/DDBJ whole genome shotgun (WGS) entry which is preliminary data.</text>
</comment>
<keyword evidence="2" id="KW-1185">Reference proteome</keyword>
<sequence length="155" mass="18250">MKEKVYSIDNYWDMTVIEGMADFNGKPCYFVNIFSEDQNDWTDEYLLTLLPENILLLGQEIWMYWLYWLATAKETKITHPSEYADQRKNKSFENLSSIDLNSEECTKAEQNYQNQLVFNDYLSANSPTMKAKGSFRGKIDGTETFVEWLYESPLL</sequence>
<evidence type="ECO:0000313" key="1">
    <source>
        <dbReference type="EMBL" id="MCT2564059.1"/>
    </source>
</evidence>
<reference evidence="1 2" key="1">
    <citation type="submission" date="2022-09" db="EMBL/GenBank/DDBJ databases">
        <title>Chryseobacterium oleae sp.nov., isolated from the inter-root soil of Pyrola calliantha H. Andr. in Tibet.</title>
        <authorList>
            <person name="Li Z."/>
        </authorList>
    </citation>
    <scope>NUCLEOTIDE SEQUENCE [LARGE SCALE GENOMIC DNA]</scope>
    <source>
        <strain evidence="2">pc1-10</strain>
    </source>
</reference>